<reference evidence="1 2" key="1">
    <citation type="submission" date="2020-03" db="EMBL/GenBank/DDBJ databases">
        <title>Genomic Encyclopedia of Type Strains, Phase III (KMG-III): the genomes of soil and plant-associated and newly described type strains.</title>
        <authorList>
            <person name="Whitman W."/>
        </authorList>
    </citation>
    <scope>NUCLEOTIDE SEQUENCE [LARGE SCALE GENOMIC DNA]</scope>
    <source>
        <strain evidence="1 2">CECT 4207</strain>
    </source>
</reference>
<protein>
    <submittedName>
        <fullName evidence="1">Uncharacterized protein</fullName>
    </submittedName>
</protein>
<name>A0ABX0TBI0_9MICC</name>
<accession>A0ABX0TBI0</accession>
<dbReference type="Proteomes" id="UP000802392">
    <property type="component" value="Unassembled WGS sequence"/>
</dbReference>
<sequence length="121" mass="13403">MSFTNALWGGILNSFAFNPVDQECVLEISIVDHSGTTAHALRCTGVTEMRFFSDIPGPWSYAEVTEVAAAFDEATRCWRIEFMLWSEDAGLVLRCRHVSLDGSICKPSEEALPGPDRSSWS</sequence>
<evidence type="ECO:0000313" key="2">
    <source>
        <dbReference type="Proteomes" id="UP000802392"/>
    </source>
</evidence>
<organism evidence="1 2">
    <name type="scientific">Paenarthrobacter ilicis</name>
    <dbReference type="NCBI Taxonomy" id="43665"/>
    <lineage>
        <taxon>Bacteria</taxon>
        <taxon>Bacillati</taxon>
        <taxon>Actinomycetota</taxon>
        <taxon>Actinomycetes</taxon>
        <taxon>Micrococcales</taxon>
        <taxon>Micrococcaceae</taxon>
        <taxon>Paenarthrobacter</taxon>
    </lineage>
</organism>
<proteinExistence type="predicted"/>
<dbReference type="EMBL" id="JAAOZD010000001">
    <property type="protein sequence ID" value="NII99871.1"/>
    <property type="molecule type" value="Genomic_DNA"/>
</dbReference>
<comment type="caution">
    <text evidence="1">The sequence shown here is derived from an EMBL/GenBank/DDBJ whole genome shotgun (WGS) entry which is preliminary data.</text>
</comment>
<keyword evidence="2" id="KW-1185">Reference proteome</keyword>
<gene>
    <name evidence="1" type="ORF">FHR86_000170</name>
</gene>
<evidence type="ECO:0000313" key="1">
    <source>
        <dbReference type="EMBL" id="NII99871.1"/>
    </source>
</evidence>